<dbReference type="SUPFAM" id="SSF48452">
    <property type="entry name" value="TPR-like"/>
    <property type="match status" value="1"/>
</dbReference>
<feature type="non-terminal residue" evidence="1">
    <location>
        <position position="1"/>
    </location>
</feature>
<reference evidence="1" key="1">
    <citation type="journal article" date="2015" name="Nature">
        <title>Complex archaea that bridge the gap between prokaryotes and eukaryotes.</title>
        <authorList>
            <person name="Spang A."/>
            <person name="Saw J.H."/>
            <person name="Jorgensen S.L."/>
            <person name="Zaremba-Niedzwiedzka K."/>
            <person name="Martijn J."/>
            <person name="Lind A.E."/>
            <person name="van Eijk R."/>
            <person name="Schleper C."/>
            <person name="Guy L."/>
            <person name="Ettema T.J."/>
        </authorList>
    </citation>
    <scope>NUCLEOTIDE SEQUENCE</scope>
</reference>
<protein>
    <submittedName>
        <fullName evidence="1">Uncharacterized protein</fullName>
    </submittedName>
</protein>
<dbReference type="AlphaFoldDB" id="A0A0F9BBA5"/>
<gene>
    <name evidence="1" type="ORF">LCGC14_2470190</name>
</gene>
<comment type="caution">
    <text evidence="1">The sequence shown here is derived from an EMBL/GenBank/DDBJ whole genome shotgun (WGS) entry which is preliminary data.</text>
</comment>
<evidence type="ECO:0000313" key="1">
    <source>
        <dbReference type="EMBL" id="KKL18970.1"/>
    </source>
</evidence>
<dbReference type="Gene3D" id="1.25.40.10">
    <property type="entry name" value="Tetratricopeptide repeat domain"/>
    <property type="match status" value="1"/>
</dbReference>
<sequence>DEYLAQLGEDIKLDKAAYEPTLVEAYLKVAEQHNQAGKLDQYIRYLKLAVAASPQTASLHLKLGSAYEEARKYHLAVVQWQLVLDLESDHPQRMKLLNLIGKHRKPPAAPKKPK</sequence>
<dbReference type="EMBL" id="LAZR01038658">
    <property type="protein sequence ID" value="KKL18970.1"/>
    <property type="molecule type" value="Genomic_DNA"/>
</dbReference>
<accession>A0A0F9BBA5</accession>
<dbReference type="InterPro" id="IPR011990">
    <property type="entry name" value="TPR-like_helical_dom_sf"/>
</dbReference>
<name>A0A0F9BBA5_9ZZZZ</name>
<proteinExistence type="predicted"/>
<organism evidence="1">
    <name type="scientific">marine sediment metagenome</name>
    <dbReference type="NCBI Taxonomy" id="412755"/>
    <lineage>
        <taxon>unclassified sequences</taxon>
        <taxon>metagenomes</taxon>
        <taxon>ecological metagenomes</taxon>
    </lineage>
</organism>